<keyword evidence="2" id="KW-1185">Reference proteome</keyword>
<organism evidence="1 2">
    <name type="scientific">Eumeta variegata</name>
    <name type="common">Bagworm moth</name>
    <name type="synonym">Eumeta japonica</name>
    <dbReference type="NCBI Taxonomy" id="151549"/>
    <lineage>
        <taxon>Eukaryota</taxon>
        <taxon>Metazoa</taxon>
        <taxon>Ecdysozoa</taxon>
        <taxon>Arthropoda</taxon>
        <taxon>Hexapoda</taxon>
        <taxon>Insecta</taxon>
        <taxon>Pterygota</taxon>
        <taxon>Neoptera</taxon>
        <taxon>Endopterygota</taxon>
        <taxon>Lepidoptera</taxon>
        <taxon>Glossata</taxon>
        <taxon>Ditrysia</taxon>
        <taxon>Tineoidea</taxon>
        <taxon>Psychidae</taxon>
        <taxon>Oiketicinae</taxon>
        <taxon>Eumeta</taxon>
    </lineage>
</organism>
<reference evidence="1 2" key="1">
    <citation type="journal article" date="2019" name="Commun. Biol.">
        <title>The bagworm genome reveals a unique fibroin gene that provides high tensile strength.</title>
        <authorList>
            <person name="Kono N."/>
            <person name="Nakamura H."/>
            <person name="Ohtoshi R."/>
            <person name="Tomita M."/>
            <person name="Numata K."/>
            <person name="Arakawa K."/>
        </authorList>
    </citation>
    <scope>NUCLEOTIDE SEQUENCE [LARGE SCALE GENOMIC DNA]</scope>
</reference>
<proteinExistence type="predicted"/>
<sequence length="205" mass="22667">MFDRHRSRRVITEKVVIVAHGHSQRKRSHRCVAGVLRRNIKFSGGEIGVMETGEVRLRFNGLKSPATNESLVAVSGGGSVGSGCYHRIDVDSRQSQGLVQAFQPGIEKRKCAGIRHSSRVIGSDKRIKLCEKDRRGSTMSTVGYATHVRMVQYVTITFQRSIKSALSSIHPRRGVRTVMAIGQPSPLPGPVTALRPRRSELMRKA</sequence>
<accession>A0A4C1VV93</accession>
<evidence type="ECO:0000313" key="1">
    <source>
        <dbReference type="EMBL" id="GBP43146.1"/>
    </source>
</evidence>
<protein>
    <submittedName>
        <fullName evidence="1">Uncharacterized protein</fullName>
    </submittedName>
</protein>
<comment type="caution">
    <text evidence="1">The sequence shown here is derived from an EMBL/GenBank/DDBJ whole genome shotgun (WGS) entry which is preliminary data.</text>
</comment>
<dbReference type="AlphaFoldDB" id="A0A4C1VV93"/>
<dbReference type="Proteomes" id="UP000299102">
    <property type="component" value="Unassembled WGS sequence"/>
</dbReference>
<dbReference type="EMBL" id="BGZK01000430">
    <property type="protein sequence ID" value="GBP43146.1"/>
    <property type="molecule type" value="Genomic_DNA"/>
</dbReference>
<evidence type="ECO:0000313" key="2">
    <source>
        <dbReference type="Proteomes" id="UP000299102"/>
    </source>
</evidence>
<gene>
    <name evidence="1" type="ORF">EVAR_40586_1</name>
</gene>
<name>A0A4C1VV93_EUMVA</name>